<protein>
    <submittedName>
        <fullName evidence="4">LysM peptidoglycan-binding domain-containing protein</fullName>
    </submittedName>
</protein>
<dbReference type="PROSITE" id="PS51782">
    <property type="entry name" value="LYSM"/>
    <property type="match status" value="2"/>
</dbReference>
<dbReference type="Pfam" id="PF01551">
    <property type="entry name" value="Peptidase_M23"/>
    <property type="match status" value="1"/>
</dbReference>
<evidence type="ECO:0000256" key="1">
    <source>
        <dbReference type="ARBA" id="ARBA00022729"/>
    </source>
</evidence>
<dbReference type="Gene3D" id="3.10.350.10">
    <property type="entry name" value="LysM domain"/>
    <property type="match status" value="2"/>
</dbReference>
<dbReference type="Gene3D" id="2.70.70.10">
    <property type="entry name" value="Glucose Permease (Domain IIA)"/>
    <property type="match status" value="1"/>
</dbReference>
<evidence type="ECO:0000313" key="5">
    <source>
        <dbReference type="EMBL" id="TGL40214.1"/>
    </source>
</evidence>
<reference evidence="5" key="1">
    <citation type="submission" date="2018-10" db="EMBL/GenBank/DDBJ databases">
        <authorList>
            <person name="Vincent A.T."/>
            <person name="Schiettekatte O."/>
            <person name="Bourhy P."/>
            <person name="Veyrier F.J."/>
            <person name="Picardeau M."/>
        </authorList>
    </citation>
    <scope>NUCLEOTIDE SEQUENCE</scope>
    <source>
        <strain evidence="5">201702690</strain>
    </source>
</reference>
<feature type="domain" description="LysM" evidence="3">
    <location>
        <begin position="188"/>
        <end position="232"/>
    </location>
</feature>
<dbReference type="CDD" id="cd12797">
    <property type="entry name" value="M23_peptidase"/>
    <property type="match status" value="1"/>
</dbReference>
<dbReference type="Pfam" id="PF01476">
    <property type="entry name" value="LysM"/>
    <property type="match status" value="2"/>
</dbReference>
<evidence type="ECO:0000313" key="6">
    <source>
        <dbReference type="Proteomes" id="UP000297273"/>
    </source>
</evidence>
<sequence>MIFKKPRQLTAGKEILRTDNFTLIYLGAFHFHYSFYFRGNLYHGNLDFRRRKFRIIPAIASVLFVLLFLGLWMSPSNASMEQHNHGASTEVTENDSEDLKAKKGDEKFLEESEKAKLTILMANEIRNSSDKKKQLKVVTYKVKRNETLSEIATRYKVSMESIAGSSNINMEDTLYPGQILQIPNKQGLLYKVRVGDTVAKIAVLYKVNLDEILEENKLDDLDILRPGQKVFLPGAVIPDPTPKWVVPVTSHVVTSNYGWRTFPQHKFHEALDLKANYEAVMAARNGKVIFAGWMGGYGNAIVIEHNDEFKTLYAHNSRLNVKRGDYVVAGKKISTSGCTGYCFGPHLHFEVIHKGKSVNPGKYLKGLAYKKGSKPNH</sequence>
<dbReference type="InterPro" id="IPR018392">
    <property type="entry name" value="LysM"/>
</dbReference>
<gene>
    <name evidence="4" type="ORF">EHO57_04445</name>
    <name evidence="5" type="ORF">EHQ53_13670</name>
</gene>
<evidence type="ECO:0000313" key="4">
    <source>
        <dbReference type="EMBL" id="TGK03201.1"/>
    </source>
</evidence>
<dbReference type="RefSeq" id="WP_135646395.1">
    <property type="nucleotide sequence ID" value="NZ_RQER01000004.1"/>
</dbReference>
<proteinExistence type="predicted"/>
<evidence type="ECO:0000259" key="3">
    <source>
        <dbReference type="PROSITE" id="PS51782"/>
    </source>
</evidence>
<evidence type="ECO:0000256" key="2">
    <source>
        <dbReference type="SAM" id="Phobius"/>
    </source>
</evidence>
<dbReference type="AlphaFoldDB" id="A0A5F1ZRB2"/>
<name>A0A5F1ZRB2_9LEPT</name>
<dbReference type="EMBL" id="RQER01000004">
    <property type="protein sequence ID" value="TGK03201.1"/>
    <property type="molecule type" value="Genomic_DNA"/>
</dbReference>
<feature type="domain" description="LysM" evidence="3">
    <location>
        <begin position="138"/>
        <end position="182"/>
    </location>
</feature>
<dbReference type="PANTHER" id="PTHR21666">
    <property type="entry name" value="PEPTIDASE-RELATED"/>
    <property type="match status" value="1"/>
</dbReference>
<dbReference type="InterPro" id="IPR050570">
    <property type="entry name" value="Cell_wall_metabolism_enzyme"/>
</dbReference>
<keyword evidence="6" id="KW-1185">Reference proteome</keyword>
<dbReference type="InterPro" id="IPR011055">
    <property type="entry name" value="Dup_hybrid_motif"/>
</dbReference>
<reference evidence="4 7" key="2">
    <citation type="journal article" date="2019" name="PLoS Negl. Trop. Dis.">
        <title>Revisiting the worldwide diversity of Leptospira species in the environment.</title>
        <authorList>
            <person name="Vincent A.T."/>
            <person name="Schiettekatte O."/>
            <person name="Bourhy P."/>
            <person name="Veyrier F.J."/>
            <person name="Picardeau M."/>
        </authorList>
    </citation>
    <scope>NUCLEOTIDE SEQUENCE [LARGE SCALE GENOMIC DNA]</scope>
    <source>
        <strain evidence="5">201702690</strain>
        <strain evidence="4 7">SSW18</strain>
    </source>
</reference>
<accession>A0A5F1ZRB2</accession>
<dbReference type="InterPro" id="IPR016047">
    <property type="entry name" value="M23ase_b-sheet_dom"/>
</dbReference>
<dbReference type="SMART" id="SM00257">
    <property type="entry name" value="LysM"/>
    <property type="match status" value="2"/>
</dbReference>
<keyword evidence="2" id="KW-0472">Membrane</keyword>
<dbReference type="InterPro" id="IPR036779">
    <property type="entry name" value="LysM_dom_sf"/>
</dbReference>
<dbReference type="PANTHER" id="PTHR21666:SF289">
    <property type="entry name" value="L-ALA--D-GLU ENDOPEPTIDASE"/>
    <property type="match status" value="1"/>
</dbReference>
<keyword evidence="2" id="KW-1133">Transmembrane helix</keyword>
<dbReference type="SUPFAM" id="SSF51261">
    <property type="entry name" value="Duplicated hybrid motif"/>
    <property type="match status" value="1"/>
</dbReference>
<dbReference type="Proteomes" id="UP000297946">
    <property type="component" value="Unassembled WGS sequence"/>
</dbReference>
<dbReference type="GO" id="GO:0004222">
    <property type="term" value="F:metalloendopeptidase activity"/>
    <property type="evidence" value="ECO:0007669"/>
    <property type="project" value="TreeGrafter"/>
</dbReference>
<dbReference type="EMBL" id="RQGC01000008">
    <property type="protein sequence ID" value="TGL40214.1"/>
    <property type="molecule type" value="Genomic_DNA"/>
</dbReference>
<organism evidence="4 7">
    <name type="scientific">Leptospira langatensis</name>
    <dbReference type="NCBI Taxonomy" id="2484983"/>
    <lineage>
        <taxon>Bacteria</taxon>
        <taxon>Pseudomonadati</taxon>
        <taxon>Spirochaetota</taxon>
        <taxon>Spirochaetia</taxon>
        <taxon>Leptospirales</taxon>
        <taxon>Leptospiraceae</taxon>
        <taxon>Leptospira</taxon>
    </lineage>
</organism>
<dbReference type="OrthoDB" id="305469at2"/>
<keyword evidence="2" id="KW-0812">Transmembrane</keyword>
<dbReference type="CDD" id="cd00118">
    <property type="entry name" value="LysM"/>
    <property type="match status" value="2"/>
</dbReference>
<dbReference type="Proteomes" id="UP000297273">
    <property type="component" value="Unassembled WGS sequence"/>
</dbReference>
<comment type="caution">
    <text evidence="4">The sequence shown here is derived from an EMBL/GenBank/DDBJ whole genome shotgun (WGS) entry which is preliminary data.</text>
</comment>
<keyword evidence="1" id="KW-0732">Signal</keyword>
<evidence type="ECO:0000313" key="7">
    <source>
        <dbReference type="Proteomes" id="UP000297946"/>
    </source>
</evidence>
<feature type="transmembrane region" description="Helical" evidence="2">
    <location>
        <begin position="55"/>
        <end position="73"/>
    </location>
</feature>